<name>A0A1Z4LXV1_9CYAN</name>
<keyword evidence="2" id="KW-0489">Methyltransferase</keyword>
<organism evidence="2 3">
    <name type="scientific">Calothrix parasitica NIES-267</name>
    <dbReference type="NCBI Taxonomy" id="1973488"/>
    <lineage>
        <taxon>Bacteria</taxon>
        <taxon>Bacillati</taxon>
        <taxon>Cyanobacteriota</taxon>
        <taxon>Cyanophyceae</taxon>
        <taxon>Nostocales</taxon>
        <taxon>Calotrichaceae</taxon>
        <taxon>Calothrix</taxon>
    </lineage>
</organism>
<dbReference type="InterPro" id="IPR041698">
    <property type="entry name" value="Methyltransf_25"/>
</dbReference>
<accession>A0A1Z4LXV1</accession>
<protein>
    <submittedName>
        <fullName evidence="2">Type 12 methyltransferase</fullName>
    </submittedName>
</protein>
<dbReference type="InterPro" id="IPR029063">
    <property type="entry name" value="SAM-dependent_MTases_sf"/>
</dbReference>
<dbReference type="AlphaFoldDB" id="A0A1Z4LXV1"/>
<feature type="domain" description="Methyltransferase" evidence="1">
    <location>
        <begin position="54"/>
        <end position="160"/>
    </location>
</feature>
<dbReference type="SUPFAM" id="SSF53335">
    <property type="entry name" value="S-adenosyl-L-methionine-dependent methyltransferases"/>
    <property type="match status" value="1"/>
</dbReference>
<reference evidence="2 3" key="1">
    <citation type="submission" date="2017-06" db="EMBL/GenBank/DDBJ databases">
        <title>Genome sequencing of cyanobaciteial culture collection at National Institute for Environmental Studies (NIES).</title>
        <authorList>
            <person name="Hirose Y."/>
            <person name="Shimura Y."/>
            <person name="Fujisawa T."/>
            <person name="Nakamura Y."/>
            <person name="Kawachi M."/>
        </authorList>
    </citation>
    <scope>NUCLEOTIDE SEQUENCE [LARGE SCALE GENOMIC DNA]</scope>
    <source>
        <strain evidence="2 3">NIES-267</strain>
    </source>
</reference>
<keyword evidence="2" id="KW-0808">Transferase</keyword>
<evidence type="ECO:0000259" key="1">
    <source>
        <dbReference type="Pfam" id="PF13649"/>
    </source>
</evidence>
<dbReference type="EMBL" id="AP018227">
    <property type="protein sequence ID" value="BAY86010.1"/>
    <property type="molecule type" value="Genomic_DNA"/>
</dbReference>
<gene>
    <name evidence="2" type="ORF">NIES267_55160</name>
</gene>
<dbReference type="CDD" id="cd02440">
    <property type="entry name" value="AdoMet_MTases"/>
    <property type="match status" value="1"/>
</dbReference>
<sequence>MSNLNDSESTNQVAPRKWSDYYQAVANRPPRETLLTALKNFERENKTDSRTSIDLGCGAGRDTVELLRRGWKVVAIDSQQEAIERLKNYCYSEKCGLGGFPQEQLFQDSETLLETRLSRFENIDLPSGVDLINASFSLPFCEPDSFPDLWNKIFSSLISGGRFCGQLFGDKDSWNQDSNMNFHSLSDIDLLLKDFTVELLSEEEHPGKTALGDEKYWHIFHIVARKK</sequence>
<dbReference type="Gene3D" id="3.40.50.150">
    <property type="entry name" value="Vaccinia Virus protein VP39"/>
    <property type="match status" value="1"/>
</dbReference>
<dbReference type="Pfam" id="PF13649">
    <property type="entry name" value="Methyltransf_25"/>
    <property type="match status" value="1"/>
</dbReference>
<dbReference type="OrthoDB" id="9804312at2"/>
<dbReference type="GO" id="GO:0032259">
    <property type="term" value="P:methylation"/>
    <property type="evidence" value="ECO:0007669"/>
    <property type="project" value="UniProtKB-KW"/>
</dbReference>
<keyword evidence="3" id="KW-1185">Reference proteome</keyword>
<evidence type="ECO:0000313" key="2">
    <source>
        <dbReference type="EMBL" id="BAY86010.1"/>
    </source>
</evidence>
<dbReference type="Proteomes" id="UP000218418">
    <property type="component" value="Chromosome"/>
</dbReference>
<evidence type="ECO:0000313" key="3">
    <source>
        <dbReference type="Proteomes" id="UP000218418"/>
    </source>
</evidence>
<dbReference type="GO" id="GO:0008168">
    <property type="term" value="F:methyltransferase activity"/>
    <property type="evidence" value="ECO:0007669"/>
    <property type="project" value="UniProtKB-KW"/>
</dbReference>
<proteinExistence type="predicted"/>